<reference evidence="1" key="1">
    <citation type="submission" date="2020-10" db="EMBL/GenBank/DDBJ databases">
        <title>Unveiling of a novel bifunctional photoreceptor, Dualchrome1, isolated from a cosmopolitan green alga.</title>
        <authorList>
            <person name="Suzuki S."/>
            <person name="Kawachi M."/>
        </authorList>
    </citation>
    <scope>NUCLEOTIDE SEQUENCE</scope>
    <source>
        <strain evidence="1">NIES 2893</strain>
    </source>
</reference>
<gene>
    <name evidence="1" type="ORF">PPROV_001009600</name>
</gene>
<accession>A0A830HWQ4</accession>
<dbReference type="OrthoDB" id="10261355at2759"/>
<keyword evidence="2" id="KW-1185">Reference proteome</keyword>
<protein>
    <recommendedName>
        <fullName evidence="3">DUF4145 domain-containing protein</fullName>
    </recommendedName>
</protein>
<evidence type="ECO:0000313" key="1">
    <source>
        <dbReference type="EMBL" id="GHP11368.1"/>
    </source>
</evidence>
<dbReference type="Proteomes" id="UP000660262">
    <property type="component" value="Unassembled WGS sequence"/>
</dbReference>
<comment type="caution">
    <text evidence="1">The sequence shown here is derived from an EMBL/GenBank/DDBJ whole genome shotgun (WGS) entry which is preliminary data.</text>
</comment>
<dbReference type="EMBL" id="BNJQ01000034">
    <property type="protein sequence ID" value="GHP11368.1"/>
    <property type="molecule type" value="Genomic_DNA"/>
</dbReference>
<evidence type="ECO:0008006" key="3">
    <source>
        <dbReference type="Google" id="ProtNLM"/>
    </source>
</evidence>
<name>A0A830HWQ4_9CHLO</name>
<dbReference type="AlphaFoldDB" id="A0A830HWQ4"/>
<organism evidence="1 2">
    <name type="scientific">Pycnococcus provasolii</name>
    <dbReference type="NCBI Taxonomy" id="41880"/>
    <lineage>
        <taxon>Eukaryota</taxon>
        <taxon>Viridiplantae</taxon>
        <taxon>Chlorophyta</taxon>
        <taxon>Pseudoscourfieldiophyceae</taxon>
        <taxon>Pseudoscourfieldiales</taxon>
        <taxon>Pycnococcaceae</taxon>
        <taxon>Pycnococcus</taxon>
    </lineage>
</organism>
<sequence>MGATTSSISSTSSSSSIFLPHASTGLPSPRAVAAIIALRNEYELSIRASKHLECLLKALLMMGPGNPGRTNPLSATQPGAHHGAAQNAHFGGARGLNELLEELLKRYPTAVGTMFTDANIKAIRLIVGMRNKLIHDISYTQMDNRTKFVEAFKEADKCLRAARASFLINEQQQTAKTKKASSCAIM</sequence>
<evidence type="ECO:0000313" key="2">
    <source>
        <dbReference type="Proteomes" id="UP000660262"/>
    </source>
</evidence>
<proteinExistence type="predicted"/>